<evidence type="ECO:0000313" key="12">
    <source>
        <dbReference type="Proteomes" id="UP000190890"/>
    </source>
</evidence>
<dbReference type="SMART" id="SM00448">
    <property type="entry name" value="REC"/>
    <property type="match status" value="1"/>
</dbReference>
<evidence type="ECO:0000256" key="4">
    <source>
        <dbReference type="ARBA" id="ARBA00024867"/>
    </source>
</evidence>
<dbReference type="EMBL" id="LZZM01000125">
    <property type="protein sequence ID" value="OOM78497.1"/>
    <property type="molecule type" value="Genomic_DNA"/>
</dbReference>
<evidence type="ECO:0000259" key="10">
    <source>
        <dbReference type="PROSITE" id="PS50122"/>
    </source>
</evidence>
<sequence>MRKIRVLVVDDSMVFREAISRGISNDPRIEVVGKAVDPYDARDKLLELNPDVMTCDVEMPKLNGVEFIRRLLPQYKIPIVVVSSVSDIVFDAMQAGAVDFLSKPDARMPNAFDNFISELILKIKGAANVNLLANLAQGTRSNIHNIVGRNDLPKSSSLLQSNSKLIAIGASTGGTEAVYSILKVLPKTVPGIVVVQHIPPIFSRMFAERLNLQTEFKVKEAQTGDIIESGSVLVAPGDKHIKIKRIADKYIVELSQGVKVSGHCPSVDVLFESVAKMAGKNAVGVLLTGMGQDGAAGLMSMRKAGARTIGQDKESSVVYGMPKVAFDIGAVEKQVSLSSIPSVLFNMFR</sequence>
<dbReference type="PANTHER" id="PTHR42872">
    <property type="entry name" value="PROTEIN-GLUTAMATE METHYLESTERASE/PROTEIN-GLUTAMINE GLUTAMINASE"/>
    <property type="match status" value="1"/>
</dbReference>
<evidence type="ECO:0000256" key="8">
    <source>
        <dbReference type="PROSITE-ProRule" id="PRU00169"/>
    </source>
</evidence>
<dbReference type="EC" id="3.5.1.44" evidence="6"/>
<keyword evidence="2 6" id="KW-0145">Chemotaxis</keyword>
<keyword evidence="3 6" id="KW-0378">Hydrolase</keyword>
<dbReference type="GO" id="GO:0006935">
    <property type="term" value="P:chemotaxis"/>
    <property type="evidence" value="ECO:0007669"/>
    <property type="project" value="UniProtKB-UniRule"/>
</dbReference>
<dbReference type="CDD" id="cd16432">
    <property type="entry name" value="CheB_Rec"/>
    <property type="match status" value="1"/>
</dbReference>
<evidence type="ECO:0000256" key="3">
    <source>
        <dbReference type="ARBA" id="ARBA00022801"/>
    </source>
</evidence>
<dbReference type="PANTHER" id="PTHR42872:SF6">
    <property type="entry name" value="PROTEIN-GLUTAMATE METHYLESTERASE_PROTEIN-GLUTAMINE GLUTAMINASE"/>
    <property type="match status" value="1"/>
</dbReference>
<dbReference type="GO" id="GO:0008984">
    <property type="term" value="F:protein-glutamate methylesterase activity"/>
    <property type="evidence" value="ECO:0007669"/>
    <property type="project" value="UniProtKB-UniRule"/>
</dbReference>
<dbReference type="Pfam" id="PF00072">
    <property type="entry name" value="Response_reg"/>
    <property type="match status" value="1"/>
</dbReference>
<dbReference type="InterPro" id="IPR035909">
    <property type="entry name" value="CheB_C"/>
</dbReference>
<evidence type="ECO:0000256" key="7">
    <source>
        <dbReference type="PROSITE-ProRule" id="PRU00050"/>
    </source>
</evidence>
<feature type="active site" evidence="6 7">
    <location>
        <position position="293"/>
    </location>
</feature>
<feature type="active site" evidence="6 7">
    <location>
        <position position="197"/>
    </location>
</feature>
<proteinExistence type="inferred from homology"/>
<dbReference type="OrthoDB" id="9793421at2"/>
<accession>A0A1S8TL30</accession>
<dbReference type="SUPFAM" id="SSF52172">
    <property type="entry name" value="CheY-like"/>
    <property type="match status" value="1"/>
</dbReference>
<feature type="modified residue" description="4-aspartylphosphate" evidence="6 8">
    <location>
        <position position="56"/>
    </location>
</feature>
<keyword evidence="12" id="KW-1185">Reference proteome</keyword>
<dbReference type="PIRSF" id="PIRSF000876">
    <property type="entry name" value="RR_chemtxs_CheB"/>
    <property type="match status" value="1"/>
</dbReference>
<dbReference type="Gene3D" id="3.40.50.180">
    <property type="entry name" value="Methylesterase CheB, C-terminal domain"/>
    <property type="match status" value="1"/>
</dbReference>
<comment type="PTM">
    <text evidence="6">Phosphorylated by CheA. Phosphorylation of the N-terminal regulatory domain activates the methylesterase activity.</text>
</comment>
<comment type="domain">
    <text evidence="6">Contains a C-terminal catalytic domain, and an N-terminal region which modulates catalytic activity.</text>
</comment>
<comment type="catalytic activity">
    <reaction evidence="6">
        <text>L-glutaminyl-[protein] + H2O = L-glutamyl-[protein] + NH4(+)</text>
        <dbReference type="Rhea" id="RHEA:16441"/>
        <dbReference type="Rhea" id="RHEA-COMP:10207"/>
        <dbReference type="Rhea" id="RHEA-COMP:10208"/>
        <dbReference type="ChEBI" id="CHEBI:15377"/>
        <dbReference type="ChEBI" id="CHEBI:28938"/>
        <dbReference type="ChEBI" id="CHEBI:29973"/>
        <dbReference type="ChEBI" id="CHEBI:30011"/>
        <dbReference type="EC" id="3.5.1.44"/>
    </reaction>
</comment>
<dbReference type="CDD" id="cd17541">
    <property type="entry name" value="REC_CheB-like"/>
    <property type="match status" value="1"/>
</dbReference>
<comment type="catalytic activity">
    <reaction evidence="5 6">
        <text>[protein]-L-glutamate 5-O-methyl ester + H2O = L-glutamyl-[protein] + methanol + H(+)</text>
        <dbReference type="Rhea" id="RHEA:23236"/>
        <dbReference type="Rhea" id="RHEA-COMP:10208"/>
        <dbReference type="Rhea" id="RHEA-COMP:10311"/>
        <dbReference type="ChEBI" id="CHEBI:15377"/>
        <dbReference type="ChEBI" id="CHEBI:15378"/>
        <dbReference type="ChEBI" id="CHEBI:17790"/>
        <dbReference type="ChEBI" id="CHEBI:29973"/>
        <dbReference type="ChEBI" id="CHEBI:82795"/>
        <dbReference type="EC" id="3.1.1.61"/>
    </reaction>
</comment>
<feature type="active site" evidence="6 7">
    <location>
        <position position="171"/>
    </location>
</feature>
<comment type="caution">
    <text evidence="11">The sequence shown here is derived from an EMBL/GenBank/DDBJ whole genome shotgun (WGS) entry which is preliminary data.</text>
</comment>
<evidence type="ECO:0000256" key="6">
    <source>
        <dbReference type="HAMAP-Rule" id="MF_00099"/>
    </source>
</evidence>
<comment type="function">
    <text evidence="6">Involved in chemotaxis. Part of a chemotaxis signal transduction system that modulates chemotaxis in response to various stimuli. Catalyzes the demethylation of specific methylglutamate residues introduced into the chemoreceptors (methyl-accepting chemotaxis proteins or MCP) by CheR. Also mediates the irreversible deamidation of specific glutamine residues to glutamic acid.</text>
</comment>
<keyword evidence="6 8" id="KW-0597">Phosphoprotein</keyword>
<evidence type="ECO:0000313" key="11">
    <source>
        <dbReference type="EMBL" id="OOM78497.1"/>
    </source>
</evidence>
<name>A0A1S8TL30_9CLOT</name>
<dbReference type="PROSITE" id="PS50122">
    <property type="entry name" value="CHEB"/>
    <property type="match status" value="1"/>
</dbReference>
<dbReference type="GO" id="GO:0000156">
    <property type="term" value="F:phosphorelay response regulator activity"/>
    <property type="evidence" value="ECO:0007669"/>
    <property type="project" value="InterPro"/>
</dbReference>
<dbReference type="Pfam" id="PF01339">
    <property type="entry name" value="CheB_methylest"/>
    <property type="match status" value="1"/>
</dbReference>
<comment type="subcellular location">
    <subcellularLocation>
        <location evidence="6">Cytoplasm</location>
    </subcellularLocation>
</comment>
<dbReference type="InterPro" id="IPR011006">
    <property type="entry name" value="CheY-like_superfamily"/>
</dbReference>
<dbReference type="HAMAP" id="MF_00099">
    <property type="entry name" value="CheB_chemtxs"/>
    <property type="match status" value="1"/>
</dbReference>
<organism evidence="11 12">
    <name type="scientific">Clostridium puniceum</name>
    <dbReference type="NCBI Taxonomy" id="29367"/>
    <lineage>
        <taxon>Bacteria</taxon>
        <taxon>Bacillati</taxon>
        <taxon>Bacillota</taxon>
        <taxon>Clostridia</taxon>
        <taxon>Eubacteriales</taxon>
        <taxon>Clostridiaceae</taxon>
        <taxon>Clostridium</taxon>
    </lineage>
</organism>
<reference evidence="11 12" key="1">
    <citation type="submission" date="2016-05" db="EMBL/GenBank/DDBJ databases">
        <title>Microbial solvent formation.</title>
        <authorList>
            <person name="Poehlein A."/>
            <person name="Montoya Solano J.D."/>
            <person name="Flitsch S."/>
            <person name="Krabben P."/>
            <person name="Duerre P."/>
            <person name="Daniel R."/>
        </authorList>
    </citation>
    <scope>NUCLEOTIDE SEQUENCE [LARGE SCALE GENOMIC DNA]</scope>
    <source>
        <strain evidence="11 12">DSM 2619</strain>
    </source>
</reference>
<feature type="domain" description="Response regulatory" evidence="9">
    <location>
        <begin position="5"/>
        <end position="118"/>
    </location>
</feature>
<evidence type="ECO:0000256" key="2">
    <source>
        <dbReference type="ARBA" id="ARBA00022500"/>
    </source>
</evidence>
<dbReference type="NCBIfam" id="NF009206">
    <property type="entry name" value="PRK12555.1"/>
    <property type="match status" value="1"/>
</dbReference>
<evidence type="ECO:0000259" key="9">
    <source>
        <dbReference type="PROSITE" id="PS50110"/>
    </source>
</evidence>
<protein>
    <recommendedName>
        <fullName evidence="6">Protein-glutamate methylesterase/protein-glutamine glutaminase</fullName>
        <ecNumber evidence="6">3.1.1.61</ecNumber>
        <ecNumber evidence="6">3.5.1.44</ecNumber>
    </recommendedName>
</protein>
<gene>
    <name evidence="11" type="primary">cheB_2</name>
    <name evidence="6" type="synonym">cheB</name>
    <name evidence="11" type="ORF">CLPUN_18590</name>
</gene>
<dbReference type="Proteomes" id="UP000190890">
    <property type="component" value="Unassembled WGS sequence"/>
</dbReference>
<keyword evidence="1 6" id="KW-0963">Cytoplasm</keyword>
<comment type="function">
    <text evidence="4">May play the central regulatory role in sporulation. It may be an element of the effector pathway responsible for the activation of sporulation genes in response to nutritional stress. Spo0A may act in concert with spo0H (a sigma factor) to control the expression of some genes that are critical to the sporulation process.</text>
</comment>
<dbReference type="PROSITE" id="PS50110">
    <property type="entry name" value="RESPONSE_REGULATORY"/>
    <property type="match status" value="1"/>
</dbReference>
<dbReference type="NCBIfam" id="NF001965">
    <property type="entry name" value="PRK00742.1"/>
    <property type="match status" value="1"/>
</dbReference>
<dbReference type="SUPFAM" id="SSF52738">
    <property type="entry name" value="Methylesterase CheB, C-terminal domain"/>
    <property type="match status" value="1"/>
</dbReference>
<dbReference type="GO" id="GO:0050568">
    <property type="term" value="F:protein-glutamine glutaminase activity"/>
    <property type="evidence" value="ECO:0007669"/>
    <property type="project" value="UniProtKB-UniRule"/>
</dbReference>
<dbReference type="InterPro" id="IPR001789">
    <property type="entry name" value="Sig_transdc_resp-reg_receiver"/>
</dbReference>
<dbReference type="RefSeq" id="WP_077847024.1">
    <property type="nucleotide sequence ID" value="NZ_LZZM01000125.1"/>
</dbReference>
<feature type="domain" description="CheB-type methylesterase" evidence="10">
    <location>
        <begin position="159"/>
        <end position="349"/>
    </location>
</feature>
<dbReference type="STRING" id="29367.CLPUN_18590"/>
<dbReference type="EC" id="3.1.1.61" evidence="6"/>
<evidence type="ECO:0000256" key="1">
    <source>
        <dbReference type="ARBA" id="ARBA00022490"/>
    </source>
</evidence>
<dbReference type="GO" id="GO:0005737">
    <property type="term" value="C:cytoplasm"/>
    <property type="evidence" value="ECO:0007669"/>
    <property type="project" value="UniProtKB-SubCell"/>
</dbReference>
<dbReference type="InterPro" id="IPR008248">
    <property type="entry name" value="CheB-like"/>
</dbReference>
<comment type="similarity">
    <text evidence="6">Belongs to the CheB family.</text>
</comment>
<evidence type="ECO:0000256" key="5">
    <source>
        <dbReference type="ARBA" id="ARBA00048267"/>
    </source>
</evidence>
<dbReference type="AlphaFoldDB" id="A0A1S8TL30"/>
<dbReference type="InterPro" id="IPR000673">
    <property type="entry name" value="Sig_transdc_resp-reg_Me-estase"/>
</dbReference>
<dbReference type="Gene3D" id="3.40.50.2300">
    <property type="match status" value="1"/>
</dbReference>